<protein>
    <submittedName>
        <fullName evidence="1">Uncharacterized protein</fullName>
    </submittedName>
</protein>
<proteinExistence type="predicted"/>
<evidence type="ECO:0000313" key="2">
    <source>
        <dbReference type="Proteomes" id="UP001057402"/>
    </source>
</evidence>
<dbReference type="Proteomes" id="UP001057402">
    <property type="component" value="Chromosome 9"/>
</dbReference>
<keyword evidence="2" id="KW-1185">Reference proteome</keyword>
<dbReference type="EMBL" id="CM042888">
    <property type="protein sequence ID" value="KAI4325828.1"/>
    <property type="molecule type" value="Genomic_DNA"/>
</dbReference>
<evidence type="ECO:0000313" key="1">
    <source>
        <dbReference type="EMBL" id="KAI4325828.1"/>
    </source>
</evidence>
<sequence length="204" mass="22897">MGHATCPIGGLPSLGERHDVQHLSRGKRNRLERRSPFRFPRSAALVASSLIFVVAAGRTAKSTRKRGSEEVGRAPRRRAKPLVQRARSCLLQRYERKDTRGEDYPISQWMTTRLPDNSPVEEPLAFFKANPERNRLTKGDNYCLWGVNMDIEPKLPFVAEVCLRYCHDNAIGLHVPASLVILTNKEPCSAKLHADTNSPTVITS</sequence>
<organism evidence="1 2">
    <name type="scientific">Melastoma candidum</name>
    <dbReference type="NCBI Taxonomy" id="119954"/>
    <lineage>
        <taxon>Eukaryota</taxon>
        <taxon>Viridiplantae</taxon>
        <taxon>Streptophyta</taxon>
        <taxon>Embryophyta</taxon>
        <taxon>Tracheophyta</taxon>
        <taxon>Spermatophyta</taxon>
        <taxon>Magnoliopsida</taxon>
        <taxon>eudicotyledons</taxon>
        <taxon>Gunneridae</taxon>
        <taxon>Pentapetalae</taxon>
        <taxon>rosids</taxon>
        <taxon>malvids</taxon>
        <taxon>Myrtales</taxon>
        <taxon>Melastomataceae</taxon>
        <taxon>Melastomatoideae</taxon>
        <taxon>Melastomateae</taxon>
        <taxon>Melastoma</taxon>
    </lineage>
</organism>
<accession>A0ACB9MNA9</accession>
<comment type="caution">
    <text evidence="1">The sequence shown here is derived from an EMBL/GenBank/DDBJ whole genome shotgun (WGS) entry which is preliminary data.</text>
</comment>
<reference evidence="2" key="1">
    <citation type="journal article" date="2023" name="Front. Plant Sci.">
        <title>Chromosomal-level genome assembly of Melastoma candidum provides insights into trichome evolution.</title>
        <authorList>
            <person name="Zhong Y."/>
            <person name="Wu W."/>
            <person name="Sun C."/>
            <person name="Zou P."/>
            <person name="Liu Y."/>
            <person name="Dai S."/>
            <person name="Zhou R."/>
        </authorList>
    </citation>
    <scope>NUCLEOTIDE SEQUENCE [LARGE SCALE GENOMIC DNA]</scope>
</reference>
<gene>
    <name evidence="1" type="ORF">MLD38_031192</name>
</gene>
<name>A0ACB9MNA9_9MYRT</name>